<protein>
    <recommendedName>
        <fullName evidence="3">Secreted protein</fullName>
    </recommendedName>
</protein>
<dbReference type="EMBL" id="JBEDUW010000005">
    <property type="protein sequence ID" value="KAK9928987.1"/>
    <property type="molecule type" value="Genomic_DNA"/>
</dbReference>
<keyword evidence="2" id="KW-1185">Reference proteome</keyword>
<name>A0AAW1WWK3_RUBAR</name>
<proteinExistence type="predicted"/>
<sequence length="162" mass="17590">MGSPSLTIVAATILPRPQLFFPLASAPAICVLMTRASIHATAITHLQNNHRWRHFAFCPSLFSSAQNPVRDHSPIYPVKCQAHKLQSIIVQLIIDHRSTATYRRPCMCPTTISATGICPSSMPSPQLPSHVVAVSSLPRPTPLTTGPQAVGAATKKLRRKIN</sequence>
<dbReference type="Proteomes" id="UP001457282">
    <property type="component" value="Unassembled WGS sequence"/>
</dbReference>
<accession>A0AAW1WWK3</accession>
<gene>
    <name evidence="1" type="ORF">M0R45_026098</name>
</gene>
<evidence type="ECO:0000313" key="1">
    <source>
        <dbReference type="EMBL" id="KAK9928987.1"/>
    </source>
</evidence>
<organism evidence="1 2">
    <name type="scientific">Rubus argutus</name>
    <name type="common">Southern blackberry</name>
    <dbReference type="NCBI Taxonomy" id="59490"/>
    <lineage>
        <taxon>Eukaryota</taxon>
        <taxon>Viridiplantae</taxon>
        <taxon>Streptophyta</taxon>
        <taxon>Embryophyta</taxon>
        <taxon>Tracheophyta</taxon>
        <taxon>Spermatophyta</taxon>
        <taxon>Magnoliopsida</taxon>
        <taxon>eudicotyledons</taxon>
        <taxon>Gunneridae</taxon>
        <taxon>Pentapetalae</taxon>
        <taxon>rosids</taxon>
        <taxon>fabids</taxon>
        <taxon>Rosales</taxon>
        <taxon>Rosaceae</taxon>
        <taxon>Rosoideae</taxon>
        <taxon>Rosoideae incertae sedis</taxon>
        <taxon>Rubus</taxon>
    </lineage>
</organism>
<evidence type="ECO:0008006" key="3">
    <source>
        <dbReference type="Google" id="ProtNLM"/>
    </source>
</evidence>
<dbReference type="AlphaFoldDB" id="A0AAW1WWK3"/>
<comment type="caution">
    <text evidence="1">The sequence shown here is derived from an EMBL/GenBank/DDBJ whole genome shotgun (WGS) entry which is preliminary data.</text>
</comment>
<reference evidence="1 2" key="1">
    <citation type="journal article" date="2023" name="G3 (Bethesda)">
        <title>A chromosome-length genome assembly and annotation of blackberry (Rubus argutus, cv. 'Hillquist').</title>
        <authorList>
            <person name="Bruna T."/>
            <person name="Aryal R."/>
            <person name="Dudchenko O."/>
            <person name="Sargent D.J."/>
            <person name="Mead D."/>
            <person name="Buti M."/>
            <person name="Cavallini A."/>
            <person name="Hytonen T."/>
            <person name="Andres J."/>
            <person name="Pham M."/>
            <person name="Weisz D."/>
            <person name="Mascagni F."/>
            <person name="Usai G."/>
            <person name="Natali L."/>
            <person name="Bassil N."/>
            <person name="Fernandez G.E."/>
            <person name="Lomsadze A."/>
            <person name="Armour M."/>
            <person name="Olukolu B."/>
            <person name="Poorten T."/>
            <person name="Britton C."/>
            <person name="Davik J."/>
            <person name="Ashrafi H."/>
            <person name="Aiden E.L."/>
            <person name="Borodovsky M."/>
            <person name="Worthington M."/>
        </authorList>
    </citation>
    <scope>NUCLEOTIDE SEQUENCE [LARGE SCALE GENOMIC DNA]</scope>
    <source>
        <strain evidence="1">PI 553951</strain>
    </source>
</reference>
<evidence type="ECO:0000313" key="2">
    <source>
        <dbReference type="Proteomes" id="UP001457282"/>
    </source>
</evidence>